<name>A0A915XKY5_9BACT</name>
<evidence type="ECO:0000259" key="2">
    <source>
        <dbReference type="Pfam" id="PF13649"/>
    </source>
</evidence>
<dbReference type="AlphaFoldDB" id="A0A915XKY5"/>
<keyword evidence="3" id="KW-0489">Methyltransferase</keyword>
<dbReference type="SUPFAM" id="SSF53335">
    <property type="entry name" value="S-adenosyl-L-methionine-dependent methyltransferases"/>
    <property type="match status" value="1"/>
</dbReference>
<sequence length="201" mass="22570">MLGHQQNTPDFYHTHARKYFEQTRAIDSSRFLGVLAHRLPKGATVLDIGCGSGRDLLYLKNSGFCATGLERSAKLAELARKFSGCPVIEGDFTCYDFSSLRCDALVLVGALVHLQKPELGPVLGRISQALEQDGLIYLSLKHGNGQYRNDDGRIFTLWQHEELEKIFTGCGFVNLDFSRNRSAMNPHDTWLGYLLQKQDTM</sequence>
<dbReference type="PANTHER" id="PTHR43861">
    <property type="entry name" value="TRANS-ACONITATE 2-METHYLTRANSFERASE-RELATED"/>
    <property type="match status" value="1"/>
</dbReference>
<evidence type="ECO:0000313" key="3">
    <source>
        <dbReference type="EMBL" id="BCO09898.1"/>
    </source>
</evidence>
<protein>
    <submittedName>
        <fullName evidence="3">SAM-dependent methyltransferase</fullName>
    </submittedName>
</protein>
<dbReference type="Pfam" id="PF13649">
    <property type="entry name" value="Methyltransf_25"/>
    <property type="match status" value="1"/>
</dbReference>
<dbReference type="CDD" id="cd02440">
    <property type="entry name" value="AdoMet_MTases"/>
    <property type="match status" value="1"/>
</dbReference>
<accession>A0A915XKY5</accession>
<dbReference type="GO" id="GO:0008168">
    <property type="term" value="F:methyltransferase activity"/>
    <property type="evidence" value="ECO:0007669"/>
    <property type="project" value="UniProtKB-KW"/>
</dbReference>
<reference evidence="3" key="1">
    <citation type="submission" date="2020-12" db="EMBL/GenBank/DDBJ databases">
        <title>Desulfobium dissulfuricans gen. nov., sp. nov., a novel mesophilic, sulfate-reducing bacterium isolated from a deep-sea hydrothermal vent.</title>
        <authorList>
            <person name="Hashimoto Y."/>
            <person name="Tame A."/>
            <person name="Sawayama S."/>
            <person name="Miyazaki J."/>
            <person name="Takai K."/>
            <person name="Nakagawa S."/>
        </authorList>
    </citation>
    <scope>NUCLEOTIDE SEQUENCE</scope>
    <source>
        <strain evidence="3">GF1</strain>
    </source>
</reference>
<dbReference type="GO" id="GO:0032259">
    <property type="term" value="P:methylation"/>
    <property type="evidence" value="ECO:0007669"/>
    <property type="project" value="UniProtKB-KW"/>
</dbReference>
<feature type="domain" description="Methyltransferase" evidence="2">
    <location>
        <begin position="45"/>
        <end position="134"/>
    </location>
</feature>
<keyword evidence="4" id="KW-1185">Reference proteome</keyword>
<dbReference type="InterPro" id="IPR041698">
    <property type="entry name" value="Methyltransf_25"/>
</dbReference>
<evidence type="ECO:0000256" key="1">
    <source>
        <dbReference type="ARBA" id="ARBA00022679"/>
    </source>
</evidence>
<evidence type="ECO:0000313" key="4">
    <source>
        <dbReference type="Proteomes" id="UP001063350"/>
    </source>
</evidence>
<dbReference type="InterPro" id="IPR029063">
    <property type="entry name" value="SAM-dependent_MTases_sf"/>
</dbReference>
<proteinExistence type="predicted"/>
<keyword evidence="1" id="KW-0808">Transferase</keyword>
<organism evidence="3 4">
    <name type="scientific">Desulfolithobacter dissulfuricans</name>
    <dbReference type="NCBI Taxonomy" id="2795293"/>
    <lineage>
        <taxon>Bacteria</taxon>
        <taxon>Pseudomonadati</taxon>
        <taxon>Thermodesulfobacteriota</taxon>
        <taxon>Desulfobulbia</taxon>
        <taxon>Desulfobulbales</taxon>
        <taxon>Desulfobulbaceae</taxon>
        <taxon>Desulfolithobacter</taxon>
    </lineage>
</organism>
<dbReference type="Gene3D" id="3.40.50.150">
    <property type="entry name" value="Vaccinia Virus protein VP39"/>
    <property type="match status" value="1"/>
</dbReference>
<gene>
    <name evidence="3" type="ORF">GF1_22740</name>
</gene>
<dbReference type="KEGG" id="ddu:GF1_22740"/>
<dbReference type="EMBL" id="AP024233">
    <property type="protein sequence ID" value="BCO09898.1"/>
    <property type="molecule type" value="Genomic_DNA"/>
</dbReference>
<dbReference type="Proteomes" id="UP001063350">
    <property type="component" value="Chromosome"/>
</dbReference>